<keyword evidence="1" id="KW-0812">Transmembrane</keyword>
<keyword evidence="1" id="KW-1133">Transmembrane helix</keyword>
<evidence type="ECO:0000256" key="1">
    <source>
        <dbReference type="SAM" id="Phobius"/>
    </source>
</evidence>
<dbReference type="AlphaFoldDB" id="A0A426TSR0"/>
<reference evidence="2 3" key="1">
    <citation type="submission" date="2018-12" db="EMBL/GenBank/DDBJ databases">
        <title>Genome Sequence of Candidatus Viridilinea halotolerans isolated from saline sulfide-rich spring.</title>
        <authorList>
            <person name="Grouzdev D.S."/>
            <person name="Burganskaya E.I."/>
            <person name="Krutkina M.S."/>
            <person name="Sukhacheva M.V."/>
            <person name="Gorlenko V.M."/>
        </authorList>
    </citation>
    <scope>NUCLEOTIDE SEQUENCE [LARGE SCALE GENOMIC DNA]</scope>
    <source>
        <strain evidence="2">Chok-6</strain>
    </source>
</reference>
<proteinExistence type="predicted"/>
<comment type="caution">
    <text evidence="2">The sequence shown here is derived from an EMBL/GenBank/DDBJ whole genome shotgun (WGS) entry which is preliminary data.</text>
</comment>
<gene>
    <name evidence="2" type="ORF">EI684_19415</name>
</gene>
<organism evidence="2 3">
    <name type="scientific">Candidatus Viridilinea halotolerans</name>
    <dbReference type="NCBI Taxonomy" id="2491704"/>
    <lineage>
        <taxon>Bacteria</taxon>
        <taxon>Bacillati</taxon>
        <taxon>Chloroflexota</taxon>
        <taxon>Chloroflexia</taxon>
        <taxon>Chloroflexales</taxon>
        <taxon>Chloroflexineae</taxon>
        <taxon>Oscillochloridaceae</taxon>
        <taxon>Candidatus Viridilinea</taxon>
    </lineage>
</organism>
<dbReference type="InterPro" id="IPR003425">
    <property type="entry name" value="CCB3/YggT"/>
</dbReference>
<accession>A0A426TSR0</accession>
<protein>
    <submittedName>
        <fullName evidence="2">YggT family protein</fullName>
    </submittedName>
</protein>
<evidence type="ECO:0000313" key="3">
    <source>
        <dbReference type="Proteomes" id="UP000280307"/>
    </source>
</evidence>
<dbReference type="Proteomes" id="UP000280307">
    <property type="component" value="Unassembled WGS sequence"/>
</dbReference>
<keyword evidence="1" id="KW-0472">Membrane</keyword>
<name>A0A426TSR0_9CHLR</name>
<feature type="transmembrane region" description="Helical" evidence="1">
    <location>
        <begin position="63"/>
        <end position="90"/>
    </location>
</feature>
<evidence type="ECO:0000313" key="2">
    <source>
        <dbReference type="EMBL" id="RRR67175.1"/>
    </source>
</evidence>
<dbReference type="GO" id="GO:0016020">
    <property type="term" value="C:membrane"/>
    <property type="evidence" value="ECO:0007669"/>
    <property type="project" value="InterPro"/>
</dbReference>
<sequence length="101" mass="11293">MKRLPSKSNIVLMFCGACEALLLARFIARSLAARPDNPSIVLLYRLTEPLVAPLRALDYGQPLYGAVIELSTLTLAILLPLLLGIGWIWWQQRNYDRAADV</sequence>
<dbReference type="EMBL" id="RSAS01000805">
    <property type="protein sequence ID" value="RRR67175.1"/>
    <property type="molecule type" value="Genomic_DNA"/>
</dbReference>
<dbReference type="Pfam" id="PF02325">
    <property type="entry name" value="CCB3_YggT"/>
    <property type="match status" value="1"/>
</dbReference>